<dbReference type="AlphaFoldDB" id="A0AAN5CNF3"/>
<feature type="transmembrane region" description="Helical" evidence="1">
    <location>
        <begin position="35"/>
        <end position="58"/>
    </location>
</feature>
<keyword evidence="3" id="KW-1185">Reference proteome</keyword>
<comment type="caution">
    <text evidence="2">The sequence shown here is derived from an EMBL/GenBank/DDBJ whole genome shotgun (WGS) entry which is preliminary data.</text>
</comment>
<name>A0AAN5CNF3_9BILA</name>
<evidence type="ECO:0000313" key="3">
    <source>
        <dbReference type="Proteomes" id="UP001328107"/>
    </source>
</evidence>
<organism evidence="2 3">
    <name type="scientific">Pristionchus mayeri</name>
    <dbReference type="NCBI Taxonomy" id="1317129"/>
    <lineage>
        <taxon>Eukaryota</taxon>
        <taxon>Metazoa</taxon>
        <taxon>Ecdysozoa</taxon>
        <taxon>Nematoda</taxon>
        <taxon>Chromadorea</taxon>
        <taxon>Rhabditida</taxon>
        <taxon>Rhabditina</taxon>
        <taxon>Diplogasteromorpha</taxon>
        <taxon>Diplogasteroidea</taxon>
        <taxon>Neodiplogasteridae</taxon>
        <taxon>Pristionchus</taxon>
    </lineage>
</organism>
<feature type="non-terminal residue" evidence="2">
    <location>
        <position position="113"/>
    </location>
</feature>
<feature type="non-terminal residue" evidence="2">
    <location>
        <position position="1"/>
    </location>
</feature>
<keyword evidence="1" id="KW-0472">Membrane</keyword>
<dbReference type="Proteomes" id="UP001328107">
    <property type="component" value="Unassembled WGS sequence"/>
</dbReference>
<dbReference type="EMBL" id="BTRK01000004">
    <property type="protein sequence ID" value="GMR47681.1"/>
    <property type="molecule type" value="Genomic_DNA"/>
</dbReference>
<evidence type="ECO:0000313" key="2">
    <source>
        <dbReference type="EMBL" id="GMR47681.1"/>
    </source>
</evidence>
<accession>A0AAN5CNF3</accession>
<sequence>QSSLFLVRPWEVSSRASICHLGIGRIRSTVLVRRFFVALHFQLGVFLVVGCISDVYLISGGSYNLGVLPHTFLASRETFEHGSDWLSTLGFIPVGGSSIVLTLQSLFLLQLHL</sequence>
<keyword evidence="1" id="KW-0812">Transmembrane</keyword>
<keyword evidence="1" id="KW-1133">Transmembrane helix</keyword>
<protein>
    <submittedName>
        <fullName evidence="2">Uncharacterized protein</fullName>
    </submittedName>
</protein>
<reference evidence="3" key="1">
    <citation type="submission" date="2022-10" db="EMBL/GenBank/DDBJ databases">
        <title>Genome assembly of Pristionchus species.</title>
        <authorList>
            <person name="Yoshida K."/>
            <person name="Sommer R.J."/>
        </authorList>
    </citation>
    <scope>NUCLEOTIDE SEQUENCE [LARGE SCALE GENOMIC DNA]</scope>
    <source>
        <strain evidence="3">RS5460</strain>
    </source>
</reference>
<gene>
    <name evidence="2" type="ORF">PMAYCL1PPCAC_17876</name>
</gene>
<evidence type="ECO:0000256" key="1">
    <source>
        <dbReference type="SAM" id="Phobius"/>
    </source>
</evidence>
<proteinExistence type="predicted"/>
<feature type="transmembrane region" description="Helical" evidence="1">
    <location>
        <begin position="85"/>
        <end position="109"/>
    </location>
</feature>